<evidence type="ECO:0000313" key="2">
    <source>
        <dbReference type="EMBL" id="RYC81104.1"/>
    </source>
</evidence>
<feature type="region of interest" description="Disordered" evidence="1">
    <location>
        <begin position="1804"/>
        <end position="1851"/>
    </location>
</feature>
<protein>
    <submittedName>
        <fullName evidence="2">Uncharacterized protein</fullName>
    </submittedName>
</protein>
<comment type="caution">
    <text evidence="2">The sequence shown here is derived from an EMBL/GenBank/DDBJ whole genome shotgun (WGS) entry which is preliminary data.</text>
</comment>
<feature type="compositionally biased region" description="Low complexity" evidence="1">
    <location>
        <begin position="1913"/>
        <end position="1926"/>
    </location>
</feature>
<evidence type="ECO:0000313" key="3">
    <source>
        <dbReference type="Proteomes" id="UP000290540"/>
    </source>
</evidence>
<feature type="compositionally biased region" description="Basic and acidic residues" evidence="1">
    <location>
        <begin position="33"/>
        <end position="44"/>
    </location>
</feature>
<feature type="region of interest" description="Disordered" evidence="1">
    <location>
        <begin position="1"/>
        <end position="44"/>
    </location>
</feature>
<feature type="compositionally biased region" description="Basic and acidic residues" evidence="1">
    <location>
        <begin position="117"/>
        <end position="145"/>
    </location>
</feature>
<dbReference type="EMBL" id="MQTW01000278">
    <property type="protein sequence ID" value="RYC81104.1"/>
    <property type="molecule type" value="Genomic_DNA"/>
</dbReference>
<organism evidence="2 3">
    <name type="scientific">Fusarium oxysporum f. sp. narcissi</name>
    <dbReference type="NCBI Taxonomy" id="451672"/>
    <lineage>
        <taxon>Eukaryota</taxon>
        <taxon>Fungi</taxon>
        <taxon>Dikarya</taxon>
        <taxon>Ascomycota</taxon>
        <taxon>Pezizomycotina</taxon>
        <taxon>Sordariomycetes</taxon>
        <taxon>Hypocreomycetidae</taxon>
        <taxon>Hypocreales</taxon>
        <taxon>Nectriaceae</taxon>
        <taxon>Fusarium</taxon>
        <taxon>Fusarium oxysporum species complex</taxon>
    </lineage>
</organism>
<feature type="region of interest" description="Disordered" evidence="1">
    <location>
        <begin position="1878"/>
        <end position="1932"/>
    </location>
</feature>
<feature type="compositionally biased region" description="Basic and acidic residues" evidence="1">
    <location>
        <begin position="168"/>
        <end position="177"/>
    </location>
</feature>
<feature type="compositionally biased region" description="Polar residues" evidence="1">
    <location>
        <begin position="1885"/>
        <end position="1895"/>
    </location>
</feature>
<feature type="region of interest" description="Disordered" evidence="1">
    <location>
        <begin position="115"/>
        <end position="177"/>
    </location>
</feature>
<evidence type="ECO:0000256" key="1">
    <source>
        <dbReference type="SAM" id="MobiDB-lite"/>
    </source>
</evidence>
<feature type="region of interest" description="Disordered" evidence="1">
    <location>
        <begin position="247"/>
        <end position="267"/>
    </location>
</feature>
<accession>A0A4Q2V361</accession>
<proteinExistence type="predicted"/>
<feature type="compositionally biased region" description="Acidic residues" evidence="1">
    <location>
        <begin position="1738"/>
        <end position="1754"/>
    </location>
</feature>
<dbReference type="Proteomes" id="UP000290540">
    <property type="component" value="Unassembled WGS sequence"/>
</dbReference>
<feature type="compositionally biased region" description="Acidic residues" evidence="1">
    <location>
        <begin position="1824"/>
        <end position="1840"/>
    </location>
</feature>
<name>A0A4Q2V361_FUSOX</name>
<feature type="compositionally biased region" description="Basic and acidic residues" evidence="1">
    <location>
        <begin position="9"/>
        <end position="26"/>
    </location>
</feature>
<reference evidence="2 3" key="1">
    <citation type="submission" date="2016-12" db="EMBL/GenBank/DDBJ databases">
        <title>Draft genome sequence of Fusarium oxysporum causing rot on Narcissus.</title>
        <authorList>
            <person name="Armitage A.D."/>
            <person name="Taylor A."/>
            <person name="Clarkson J.P."/>
            <person name="Harrison R.J."/>
            <person name="Jackson A.C."/>
        </authorList>
    </citation>
    <scope>NUCLEOTIDE SEQUENCE [LARGE SCALE GENOMIC DNA]</scope>
    <source>
        <strain evidence="2 3">N139</strain>
    </source>
</reference>
<sequence>MAPPSVPTEVKKQRERDRGRNRREQSRCQGQAERLREADSHESVRLVSQVHHTAAGATDCRSREHSLLGDPAVSSAGGRHLLQGNSDFEDASLGNDTSIHDCPSAANMSLAVPVAHSPKDTGRTRSVFHAEADGTEERRMLERTTFESVATPGHSNPDKEVQPAMGRPRRDPALSERELTRLRVQAYRARQHLSRIPPAAPSRHDSLSLPQIDSENQYFARDTSCPAQNGPATSPVSLYQAVDAQKVASNSGRNRSSSPISEATSDYGYAPFDADGDHDFRTVDSCSVSLNRPSKENPSLPIDLSDQMHVYPHLHSFVDALRAQETRCGLEILKSQTATYERIFQTFFSAECHCSGSHDNHDHTQAHTLGERAQFLRGLLPPLNTIFEERFAHGAANYLHQWKAFLSDKPVEPLSFHKTEASLEHGPVRIERRWDIDSIWFGPKSLQAVRKPGIFRLSFMPPFKRNLSTDHVIRPHGLDLATTRHILFGSVNTSGIRFDVYLFFPGASKTSASRNGLSLDRQKDLYDSIIIPAAFSSISDPLRQELPGSFDIAYAKSRSFQERPETGRWRAGDDGRACHLQYTLPTDDLGPFWSSITQRANSFRVQTKAGNSVAYFKNPQLLFQAHDLKNIFATPSLHETMGLVHDTVLSGMDPEQIDLHSCWLDIGMRDYVPDRLRGNDNRTEPFTLLWKSDCHQHLHRRLSDIAPDTPLLASHFRSFLLRDIGTYHCRIKAKGVDTPGCPRSRDPAVIRAKAYNCNKELFSVMYSNYRLFGSGYLPLLAFDDDMIKDLSSSSQSRERGSKTQLSRGAILKAWNANKRHLRSVSNPNLLSNYGIRKEVTLRFDIILVMWTSGYFRATHENIIGPLDQTAPLQGESNVRHLPFWTILTKDINSLIFAQAARFVLPLDHLFFQAGTGLSEQRAQSDVAQWYVQRILSFYTAQMLCRLLVHSFVGEKMLSYDQWIWLARWTVTNKSSRHREELIERQGLGLENVVKTSGMLWIPPNKMDWQRGHLALDVLLDLYIPRSPLHPRIASQLNIQTLTVSKISVDVFFQNWLKEARAAFESDRNQDAEELLERAFSLATEEIARAYHQHVLLKLQSYWERDRARIGHDKLPPLSRLQECIEDSATENGQIVTAQTIWEVYAEGWSLYAEVCADADPNKLPQGLPYWMTTRTYVPPHDGWSSFVFHHLFHRDKTPSWNHLHFLRLYRAFKESWKAVQQYAGSFDRRFRRVVGDFIMVTLNSSQNTEVVTYKHDKSWYQGKPVFFKIQFWAPYFSPPDDNRRIPWEWVRDHKTRHPGIAPDTKSKDMTVGYFHGLESTVRRLLQIYTYESGRLYSATPARRDSICFSALDYLSKLVGPRWPAKHGPPYLLPWHLPTWKEREGGREDFLLLPIPAGTVLKEYEEIKHSRPTLLLPTQYNVARLLDFVESFPDLSTRTLEQIEWMDKMLDNNKGQFTLRSHLNVKAEATAENDRDDSYLRRFLSQEKPPERIVQGSDCAWDTDQGLECCVSTALEGNDSCSKPASEEDEYYPVFRLDFVSIVGLPRRPICRPSHFFDNITISFRHWSAPYSAKHVQGIDFDLSGRTFRIATGATREAWFIVMHPSQRAAGANNPRRRHDTTHTRTALVQGRALMLASYIKDIFLEGELLGEGVEPRWALGGKETQMIAFDKWVIFQTLFMDGWTGFLEKFSVQDDTFWTDHQPAFHAYDYGANINIEVNEGIANLEEETVIRPAYLDGLDDEDDESGDGYEEENSSLLATQQGWGQIGGEEQEGEVDELYSRPTVEAEDNDDSLFVSDRTDDVASQIPLNLGPGYTDADHRDLDDEADANGHDDDDDDDNNNNNNNGDDDERERRFLEWMNESENTDVGQHNGTQLEDQEHQDDGQANSQQQPLSPDTGGSDDVHSRQAPDVSPSSLPRSSASAPATEDQREYDALYSPGLMRLREALEAKYNLDNISHVSYALAVDVHCTASNVCPGTEGRGGPPVCLLADRNRVAGEFYGSNYTFYPLGFHPAYGNFTSDRPPAFLDSDLFTVMKENMSHQNQGADVLSFGFFQGYSNLKRSIRHGPHDLLASHSLATAALTIPSTEAQRTARLKDKQQRLLAQVRGRLTPDNPGASTPFARERQRVEAAMQANEFAFRFEQVISIDAPRLVRRRRNFSSVLQPIFQLMRLFLKEKQLYAGILRRFSPDIFPGVMVAFAKVMEAAIAEMDRRFREAGSKGLGMALSEGVAALDRLGNFCFTGDPRVLPTKVMRLLGTMDSLKTCGWPFISPRMLDIREGRGLVNLVEWPQLSNGRPVLMHVASPEYHYDRTVASNRHSQLWFAELGGRSIDGMDRMTTFLHEVFRDLWVPETIAFIARQVRRGLNRGIRSGGRSGVGAHGDTDTSNEESAQAMVALEAWETREGPFRTSNFEKLSAEVLKFDDRSTEESKIVLKTRRDFAEEMFVALMEGGRKGHPGVESIAPTHSTWPSILRAAIQHTRGAFATRAQWISGIAAAMVSASIEWVPGSHRRRLTHQQVVQLVGAAASATVLAARPDSLKRRALEAEARRSVDSVGVKRAKIRPRIDLGCKIPFKQIPDIVERGFTEIRRLFAKGDQGVLSHYCAAYCCLTECLEDPLCDLMLILTLTITASSATPEVRPNTKGFSATTKRRDPALLAANMVTRMLWFLRPDAFPWDKDRDDSVLRVSEMTKKIGKPLPWSC</sequence>
<gene>
    <name evidence="2" type="ORF">BFJ63_vAg16010</name>
</gene>
<feature type="region of interest" description="Disordered" evidence="1">
    <location>
        <begin position="1738"/>
        <end position="1778"/>
    </location>
</feature>
<feature type="compositionally biased region" description="Polar residues" evidence="1">
    <location>
        <begin position="247"/>
        <end position="264"/>
    </location>
</feature>